<dbReference type="RefSeq" id="WP_240100153.1">
    <property type="nucleotide sequence ID" value="NZ_JAJSON010000025.1"/>
</dbReference>
<dbReference type="SUPFAM" id="SSF160379">
    <property type="entry name" value="SP0830-like"/>
    <property type="match status" value="1"/>
</dbReference>
<dbReference type="InterPro" id="IPR012545">
    <property type="entry name" value="DUF1697"/>
</dbReference>
<evidence type="ECO:0000313" key="2">
    <source>
        <dbReference type="Proteomes" id="UP001139344"/>
    </source>
</evidence>
<proteinExistence type="predicted"/>
<dbReference type="PIRSF" id="PIRSF008502">
    <property type="entry name" value="UCP008502"/>
    <property type="match status" value="1"/>
</dbReference>
<gene>
    <name evidence="1" type="ORF">LU635_14195</name>
</gene>
<name>A0A9X2A8T1_9FLAO</name>
<comment type="caution">
    <text evidence="1">The sequence shown here is derived from an EMBL/GenBank/DDBJ whole genome shotgun (WGS) entry which is preliminary data.</text>
</comment>
<dbReference type="EMBL" id="JAJSON010000025">
    <property type="protein sequence ID" value="MCG9972797.1"/>
    <property type="molecule type" value="Genomic_DNA"/>
</dbReference>
<protein>
    <submittedName>
        <fullName evidence="1">DUF1697 domain-containing protein</fullName>
    </submittedName>
</protein>
<dbReference type="PANTHER" id="PTHR36439">
    <property type="entry name" value="BLL4334 PROTEIN"/>
    <property type="match status" value="1"/>
</dbReference>
<dbReference type="Gene3D" id="3.30.70.1280">
    <property type="entry name" value="SP0830-like domains"/>
    <property type="match status" value="1"/>
</dbReference>
<accession>A0A9X2A8T1</accession>
<evidence type="ECO:0000313" key="1">
    <source>
        <dbReference type="EMBL" id="MCG9972797.1"/>
    </source>
</evidence>
<dbReference type="Proteomes" id="UP001139344">
    <property type="component" value="Unassembled WGS sequence"/>
</dbReference>
<dbReference type="PANTHER" id="PTHR36439:SF1">
    <property type="entry name" value="DUF1697 DOMAIN-CONTAINING PROTEIN"/>
    <property type="match status" value="1"/>
</dbReference>
<dbReference type="AlphaFoldDB" id="A0A9X2A8T1"/>
<sequence length="182" mass="20991">MARYIAILRGINVGGKKKILMKDLKEVFMEIGYFNIQTYVQSGNVIFDSENDISTTKLEKNIENAIEKANKFKVNVIITTPPRLKKIISNNPFKPKADDLKRNYLVLLKKNPKPEDIGELENFHSPDEFKIDGDHIYVRYSSKYSDSKLNNNFFENKLGVSASTRNWRTILKLEEITESTPT</sequence>
<reference evidence="1" key="1">
    <citation type="submission" date="2021-12" db="EMBL/GenBank/DDBJ databases">
        <title>Description of Gramella crocea sp. nov., a new bacterium isolated from activated sludge.</title>
        <authorList>
            <person name="Zhang X."/>
        </authorList>
    </citation>
    <scope>NUCLEOTIDE SEQUENCE</scope>
    <source>
        <strain evidence="1">YB25</strain>
    </source>
</reference>
<keyword evidence="2" id="KW-1185">Reference proteome</keyword>
<dbReference type="Pfam" id="PF08002">
    <property type="entry name" value="DUF1697"/>
    <property type="match status" value="1"/>
</dbReference>
<organism evidence="1 2">
    <name type="scientific">Christiangramia crocea</name>
    <dbReference type="NCBI Taxonomy" id="2904124"/>
    <lineage>
        <taxon>Bacteria</taxon>
        <taxon>Pseudomonadati</taxon>
        <taxon>Bacteroidota</taxon>
        <taxon>Flavobacteriia</taxon>
        <taxon>Flavobacteriales</taxon>
        <taxon>Flavobacteriaceae</taxon>
        <taxon>Christiangramia</taxon>
    </lineage>
</organism>